<accession>A0AA35X1R6</accession>
<dbReference type="EMBL" id="CASHTH010002753">
    <property type="protein sequence ID" value="CAI8034810.1"/>
    <property type="molecule type" value="Genomic_DNA"/>
</dbReference>
<evidence type="ECO:0000259" key="3">
    <source>
        <dbReference type="PROSITE" id="PS50835"/>
    </source>
</evidence>
<keyword evidence="2" id="KW-0732">Signal</keyword>
<dbReference type="InterPro" id="IPR007110">
    <property type="entry name" value="Ig-like_dom"/>
</dbReference>
<comment type="caution">
    <text evidence="4">The sequence shown here is derived from an EMBL/GenBank/DDBJ whole genome shotgun (WGS) entry which is preliminary data.</text>
</comment>
<feature type="domain" description="Ig-like" evidence="3">
    <location>
        <begin position="143"/>
        <end position="230"/>
    </location>
</feature>
<dbReference type="AlphaFoldDB" id="A0AA35X1R6"/>
<protein>
    <recommendedName>
        <fullName evidence="3">Ig-like domain-containing protein</fullName>
    </recommendedName>
</protein>
<gene>
    <name evidence="4" type="ORF">GBAR_LOCUS19565</name>
</gene>
<keyword evidence="5" id="KW-1185">Reference proteome</keyword>
<feature type="compositionally biased region" description="Low complexity" evidence="1">
    <location>
        <begin position="250"/>
        <end position="261"/>
    </location>
</feature>
<evidence type="ECO:0000256" key="2">
    <source>
        <dbReference type="SAM" id="SignalP"/>
    </source>
</evidence>
<feature type="non-terminal residue" evidence="4">
    <location>
        <position position="1"/>
    </location>
</feature>
<reference evidence="4" key="1">
    <citation type="submission" date="2023-03" db="EMBL/GenBank/DDBJ databases">
        <authorList>
            <person name="Steffen K."/>
            <person name="Cardenas P."/>
        </authorList>
    </citation>
    <scope>NUCLEOTIDE SEQUENCE</scope>
</reference>
<feature type="chain" id="PRO_5041239566" description="Ig-like domain-containing protein" evidence="2">
    <location>
        <begin position="20"/>
        <end position="304"/>
    </location>
</feature>
<name>A0AA35X1R6_GEOBA</name>
<dbReference type="Proteomes" id="UP001174909">
    <property type="component" value="Unassembled WGS sequence"/>
</dbReference>
<organism evidence="4 5">
    <name type="scientific">Geodia barretti</name>
    <name type="common">Barrett's horny sponge</name>
    <dbReference type="NCBI Taxonomy" id="519541"/>
    <lineage>
        <taxon>Eukaryota</taxon>
        <taxon>Metazoa</taxon>
        <taxon>Porifera</taxon>
        <taxon>Demospongiae</taxon>
        <taxon>Heteroscleromorpha</taxon>
        <taxon>Tetractinellida</taxon>
        <taxon>Astrophorina</taxon>
        <taxon>Geodiidae</taxon>
        <taxon>Geodia</taxon>
    </lineage>
</organism>
<evidence type="ECO:0000313" key="4">
    <source>
        <dbReference type="EMBL" id="CAI8034810.1"/>
    </source>
</evidence>
<dbReference type="PROSITE" id="PS50835">
    <property type="entry name" value="IG_LIKE"/>
    <property type="match status" value="1"/>
</dbReference>
<evidence type="ECO:0000256" key="1">
    <source>
        <dbReference type="SAM" id="MobiDB-lite"/>
    </source>
</evidence>
<feature type="signal peptide" evidence="2">
    <location>
        <begin position="1"/>
        <end position="19"/>
    </location>
</feature>
<evidence type="ECO:0000313" key="5">
    <source>
        <dbReference type="Proteomes" id="UP001174909"/>
    </source>
</evidence>
<feature type="region of interest" description="Disordered" evidence="1">
    <location>
        <begin position="241"/>
        <end position="279"/>
    </location>
</feature>
<sequence length="304" mass="32373">SELLILSGAVLALHGRAACTPTARTREAWPRSFVSLCSAIEVDNTPSPVTTRTGCQALLTCAGLGTSIEWTMFGAVAPLEENENLSTHTEEFRRGNSSPPYWVANLSITVYPAINNQRFQCFLRGSPPGARTITHQVLLRVDPEVVAIEPIDAQWDLSSYHIGSNITIGCSVKTCAEQISVQFLKGASVVKKYLDQQGVANSAYVLTLPVSEDIVGMYACKVDTTNADHSAMQYFEIIGTPKPPLPTTAPPTTEGTTRPTNTGGGDNQNGGGDGDNNSAVPASYSPSLLATTLLTTSLLLFLLL</sequence>
<feature type="compositionally biased region" description="Gly residues" evidence="1">
    <location>
        <begin position="262"/>
        <end position="274"/>
    </location>
</feature>
<proteinExistence type="predicted"/>